<proteinExistence type="predicted"/>
<sequence length="146" mass="16663">MSCVCLTSKPLQNMLAFYEIDILRDWYSVRIIESSILPATSSLPSKKQQGGCRSNPHFQIYFYDSICNDDQETEVQFEVHVESPLRNINHVNDETMGEYMSLILFGHKIDALRGRIRSSQIEIGEGSCSKRLNLDDIDALKEKTAD</sequence>
<accession>A0A9R1W978</accession>
<name>A0A9R1W978_LACSA</name>
<gene>
    <name evidence="1" type="ORF">LSAT_V11C300130270</name>
</gene>
<organism evidence="1 2">
    <name type="scientific">Lactuca sativa</name>
    <name type="common">Garden lettuce</name>
    <dbReference type="NCBI Taxonomy" id="4236"/>
    <lineage>
        <taxon>Eukaryota</taxon>
        <taxon>Viridiplantae</taxon>
        <taxon>Streptophyta</taxon>
        <taxon>Embryophyta</taxon>
        <taxon>Tracheophyta</taxon>
        <taxon>Spermatophyta</taxon>
        <taxon>Magnoliopsida</taxon>
        <taxon>eudicotyledons</taxon>
        <taxon>Gunneridae</taxon>
        <taxon>Pentapetalae</taxon>
        <taxon>asterids</taxon>
        <taxon>campanulids</taxon>
        <taxon>Asterales</taxon>
        <taxon>Asteraceae</taxon>
        <taxon>Cichorioideae</taxon>
        <taxon>Cichorieae</taxon>
        <taxon>Lactucinae</taxon>
        <taxon>Lactuca</taxon>
    </lineage>
</organism>
<reference evidence="1 2" key="1">
    <citation type="journal article" date="2017" name="Nat. Commun.">
        <title>Genome assembly with in vitro proximity ligation data and whole-genome triplication in lettuce.</title>
        <authorList>
            <person name="Reyes-Chin-Wo S."/>
            <person name="Wang Z."/>
            <person name="Yang X."/>
            <person name="Kozik A."/>
            <person name="Arikit S."/>
            <person name="Song C."/>
            <person name="Xia L."/>
            <person name="Froenicke L."/>
            <person name="Lavelle D.O."/>
            <person name="Truco M.J."/>
            <person name="Xia R."/>
            <person name="Zhu S."/>
            <person name="Xu C."/>
            <person name="Xu H."/>
            <person name="Xu X."/>
            <person name="Cox K."/>
            <person name="Korf I."/>
            <person name="Meyers B.C."/>
            <person name="Michelmore R.W."/>
        </authorList>
    </citation>
    <scope>NUCLEOTIDE SEQUENCE [LARGE SCALE GENOMIC DNA]</scope>
    <source>
        <strain evidence="2">cv. Salinas</strain>
        <tissue evidence="1">Seedlings</tissue>
    </source>
</reference>
<keyword evidence="2" id="KW-1185">Reference proteome</keyword>
<comment type="caution">
    <text evidence="1">The sequence shown here is derived from an EMBL/GenBank/DDBJ whole genome shotgun (WGS) entry which is preliminary data.</text>
</comment>
<dbReference type="Proteomes" id="UP000235145">
    <property type="component" value="Unassembled WGS sequence"/>
</dbReference>
<protein>
    <submittedName>
        <fullName evidence="1">Uncharacterized protein</fullName>
    </submittedName>
</protein>
<dbReference type="AlphaFoldDB" id="A0A9R1W978"/>
<dbReference type="EMBL" id="NBSK02000003">
    <property type="protein sequence ID" value="KAJ0218325.1"/>
    <property type="molecule type" value="Genomic_DNA"/>
</dbReference>
<evidence type="ECO:0000313" key="1">
    <source>
        <dbReference type="EMBL" id="KAJ0218325.1"/>
    </source>
</evidence>
<evidence type="ECO:0000313" key="2">
    <source>
        <dbReference type="Proteomes" id="UP000235145"/>
    </source>
</evidence>